<reference evidence="1" key="1">
    <citation type="submission" date="2021-06" db="EMBL/GenBank/DDBJ databases">
        <authorList>
            <person name="Kallberg Y."/>
            <person name="Tangrot J."/>
            <person name="Rosling A."/>
        </authorList>
    </citation>
    <scope>NUCLEOTIDE SEQUENCE</scope>
    <source>
        <strain evidence="1">AU212A</strain>
    </source>
</reference>
<name>A0ACA9JV18_9GLOM</name>
<protein>
    <submittedName>
        <fullName evidence="1">2653_t:CDS:1</fullName>
    </submittedName>
</protein>
<evidence type="ECO:0000313" key="1">
    <source>
        <dbReference type="EMBL" id="CAG8437834.1"/>
    </source>
</evidence>
<comment type="caution">
    <text evidence="1">The sequence shown here is derived from an EMBL/GenBank/DDBJ whole genome shotgun (WGS) entry which is preliminary data.</text>
</comment>
<dbReference type="Proteomes" id="UP000789860">
    <property type="component" value="Unassembled WGS sequence"/>
</dbReference>
<sequence>MDMANNVPGSMVASISSSGSVQRTSKPKVCRGCNKNAALWQVKSEASINKGKWFWKCPVKNFDYQCRFFHWASDSEVADYFRSLENEFESEDIKFQQTSNENEINDNDVQIITASAYDSNLSTSRSKKHLRANNNESNVNQISHDITQQNEYSTKIQQQNDEIILTDNDVDSTWIESVEAELREEHTAKKPRVSTVENNDFNNNVAEDNNISRVETPQVETPETITAEDNVEEEVVTSNEINVSALQSLPTAYLNWENVPRFSSSQLVDIFQSHVLARDQVISELKNSVDFITKQRDQALKDLDEARKQVSIVRREMKRMRHVIDVSRAENGLLRAEKNLLNHDINTLKQKRKV</sequence>
<organism evidence="1 2">
    <name type="scientific">Scutellospora calospora</name>
    <dbReference type="NCBI Taxonomy" id="85575"/>
    <lineage>
        <taxon>Eukaryota</taxon>
        <taxon>Fungi</taxon>
        <taxon>Fungi incertae sedis</taxon>
        <taxon>Mucoromycota</taxon>
        <taxon>Glomeromycotina</taxon>
        <taxon>Glomeromycetes</taxon>
        <taxon>Diversisporales</taxon>
        <taxon>Gigasporaceae</taxon>
        <taxon>Scutellospora</taxon>
    </lineage>
</organism>
<proteinExistence type="predicted"/>
<dbReference type="EMBL" id="CAJVPM010000191">
    <property type="protein sequence ID" value="CAG8437834.1"/>
    <property type="molecule type" value="Genomic_DNA"/>
</dbReference>
<evidence type="ECO:0000313" key="2">
    <source>
        <dbReference type="Proteomes" id="UP000789860"/>
    </source>
</evidence>
<gene>
    <name evidence="1" type="ORF">SCALOS_LOCUS398</name>
</gene>
<keyword evidence="2" id="KW-1185">Reference proteome</keyword>
<accession>A0ACA9JV18</accession>